<dbReference type="AlphaFoldDB" id="A0A8H5I1W7"/>
<accession>A0A8H5I1W7</accession>
<name>A0A8H5I1W7_9AGAR</name>
<gene>
    <name evidence="1" type="ORF">D9757_000556</name>
</gene>
<protein>
    <submittedName>
        <fullName evidence="1">Uncharacterized protein</fullName>
    </submittedName>
</protein>
<reference evidence="1 2" key="1">
    <citation type="journal article" date="2020" name="ISME J.">
        <title>Uncovering the hidden diversity of litter-decomposition mechanisms in mushroom-forming fungi.</title>
        <authorList>
            <person name="Floudas D."/>
            <person name="Bentzer J."/>
            <person name="Ahren D."/>
            <person name="Johansson T."/>
            <person name="Persson P."/>
            <person name="Tunlid A."/>
        </authorList>
    </citation>
    <scope>NUCLEOTIDE SEQUENCE [LARGE SCALE GENOMIC DNA]</scope>
    <source>
        <strain evidence="1 2">CBS 406.79</strain>
    </source>
</reference>
<dbReference type="OrthoDB" id="2948870at2759"/>
<keyword evidence="2" id="KW-1185">Reference proteome</keyword>
<organism evidence="1 2">
    <name type="scientific">Collybiopsis confluens</name>
    <dbReference type="NCBI Taxonomy" id="2823264"/>
    <lineage>
        <taxon>Eukaryota</taxon>
        <taxon>Fungi</taxon>
        <taxon>Dikarya</taxon>
        <taxon>Basidiomycota</taxon>
        <taxon>Agaricomycotina</taxon>
        <taxon>Agaricomycetes</taxon>
        <taxon>Agaricomycetidae</taxon>
        <taxon>Agaricales</taxon>
        <taxon>Marasmiineae</taxon>
        <taxon>Omphalotaceae</taxon>
        <taxon>Collybiopsis</taxon>
    </lineage>
</organism>
<dbReference type="Proteomes" id="UP000518752">
    <property type="component" value="Unassembled WGS sequence"/>
</dbReference>
<evidence type="ECO:0000313" key="1">
    <source>
        <dbReference type="EMBL" id="KAF5393538.1"/>
    </source>
</evidence>
<evidence type="ECO:0000313" key="2">
    <source>
        <dbReference type="Proteomes" id="UP000518752"/>
    </source>
</evidence>
<comment type="caution">
    <text evidence="1">The sequence shown here is derived from an EMBL/GenBank/DDBJ whole genome shotgun (WGS) entry which is preliminary data.</text>
</comment>
<sequence length="83" mass="9473">MKGEPSPIAYLDEEELPPDILPSVVALDQPILLGEPFDRFNPLFLHALDLTLQKIGFELQPCWMTVPKDWTSPVTKAESRNRR</sequence>
<dbReference type="EMBL" id="JAACJN010000002">
    <property type="protein sequence ID" value="KAF5393538.1"/>
    <property type="molecule type" value="Genomic_DNA"/>
</dbReference>
<proteinExistence type="predicted"/>